<reference evidence="2 3" key="1">
    <citation type="journal article" date="2004" name="Science">
        <title>The genome of the diatom Thalassiosira pseudonana: ecology, evolution, and metabolism.</title>
        <authorList>
            <person name="Armbrust E.V."/>
            <person name="Berges J.A."/>
            <person name="Bowler C."/>
            <person name="Green B.R."/>
            <person name="Martinez D."/>
            <person name="Putnam N.H."/>
            <person name="Zhou S."/>
            <person name="Allen A.E."/>
            <person name="Apt K.E."/>
            <person name="Bechner M."/>
            <person name="Brzezinski M.A."/>
            <person name="Chaal B.K."/>
            <person name="Chiovitti A."/>
            <person name="Davis A.K."/>
            <person name="Demarest M.S."/>
            <person name="Detter J.C."/>
            <person name="Glavina T."/>
            <person name="Goodstein D."/>
            <person name="Hadi M.Z."/>
            <person name="Hellsten U."/>
            <person name="Hildebrand M."/>
            <person name="Jenkins B.D."/>
            <person name="Jurka J."/>
            <person name="Kapitonov V.V."/>
            <person name="Kroger N."/>
            <person name="Lau W.W."/>
            <person name="Lane T.W."/>
            <person name="Larimer F.W."/>
            <person name="Lippmeier J.C."/>
            <person name="Lucas S."/>
            <person name="Medina M."/>
            <person name="Montsant A."/>
            <person name="Obornik M."/>
            <person name="Parker M.S."/>
            <person name="Palenik B."/>
            <person name="Pazour G.J."/>
            <person name="Richardson P.M."/>
            <person name="Rynearson T.A."/>
            <person name="Saito M.A."/>
            <person name="Schwartz D.C."/>
            <person name="Thamatrakoln K."/>
            <person name="Valentin K."/>
            <person name="Vardi A."/>
            <person name="Wilkerson F.P."/>
            <person name="Rokhsar D.S."/>
        </authorList>
    </citation>
    <scope>NUCLEOTIDE SEQUENCE [LARGE SCALE GENOMIC DNA]</scope>
    <source>
        <strain evidence="2 3">CCMP1335</strain>
    </source>
</reference>
<dbReference type="CDD" id="cd20540">
    <property type="entry name" value="CYCLIN_CCNY_like"/>
    <property type="match status" value="1"/>
</dbReference>
<feature type="region of interest" description="Disordered" evidence="1">
    <location>
        <begin position="451"/>
        <end position="495"/>
    </location>
</feature>
<evidence type="ECO:0000313" key="2">
    <source>
        <dbReference type="EMBL" id="EED95775.1"/>
    </source>
</evidence>
<dbReference type="InterPro" id="IPR013922">
    <property type="entry name" value="Cyclin_PHO80-like"/>
</dbReference>
<dbReference type="EMBL" id="CM000638">
    <property type="protein sequence ID" value="EED95775.1"/>
    <property type="molecule type" value="Genomic_DNA"/>
</dbReference>
<accession>B8BQF5</accession>
<dbReference type="Gene3D" id="1.10.472.10">
    <property type="entry name" value="Cyclin-like"/>
    <property type="match status" value="1"/>
</dbReference>
<feature type="compositionally biased region" description="Basic and acidic residues" evidence="1">
    <location>
        <begin position="75"/>
        <end position="95"/>
    </location>
</feature>
<sequence length="877" mass="97217">MATIIRTSRGNLALSPPREVDDMQSDSSTSPHFNTLRSSLDKTKSPEVAVATVPDADVVITASRRSSSNASSGDDADKVLWEEKMSEERRGREEGVFASDDYDDQDDDECPPATEAKDVHGSTNHIETKDDEEESIDLDDNTGDAPSQDRQRTTSSLSASNDSIPNMPLHRRIPSSSIPHLMSRQSSTDPDAPFFQDQFRLSFVGIDGALPFPADQLDESYTSSADGINDAELKGVGNNHTISVSPYNRCGNPSNSLQAIQTGCYQQNMMNFNQANSSYESNANTPPTSALASFATPYHTPNQNMRDVNTPPHILGVTTLSPPYIVPLPMYQQGLQSNATLPQQQLPVIVDSSQVVSLEHTTNTTVYSSTNESILTSNIQPTAAVTSATQTSVVPTKQVVPSHQNQYRSTRQSVQPVLYSAINSLERYNAGSFDNKVIMAKARRKQAKAFPGVPFKNIPKSSESLDSASESKESSISSHQIARRPGEDCSKSKSTASHDATFVGINIATTESSDSAQATGQGGDHAVPTKRYSNEEKFVKSHSSGNLVDEGMAQSKGRRKGTTDNRSVTIIEDKKPKRGKRRERKEKKVGVFRPSCDAYTPRMGQHHIKYKPAEERNSVEQMSSTMGTIQRPNFRDALRRVAIILHQHIVKIEHRFETGVRGVDDTGLFKSSMRDLFSEDNFATPRYKCSMVRVPMARPGVVYSMRKIRVVYNTPSTDEIYEFAHQLFKKVQLSSECSIVCLIYVEKLMEVAKVPLVRSTWRPIFMCGLLLASKVWQDLSSWNIEFAGVYPQFSLDAINRLEVQFLKCIKWDLYISSSLYAKYYFALRSLLEKSGFRDRYNQMVGGLGGIAASEAMKVAKRSEAVKEEALLQLSRSM</sequence>
<proteinExistence type="predicted"/>
<dbReference type="PaxDb" id="35128-Thaps20747"/>
<dbReference type="GO" id="GO:0019901">
    <property type="term" value="F:protein kinase binding"/>
    <property type="evidence" value="ECO:0007669"/>
    <property type="project" value="InterPro"/>
</dbReference>
<gene>
    <name evidence="2" type="ORF">THAPSDRAFT_20747</name>
</gene>
<protein>
    <submittedName>
        <fullName evidence="2">Uncharacterized protein</fullName>
    </submittedName>
</protein>
<dbReference type="InterPro" id="IPR036915">
    <property type="entry name" value="Cyclin-like_sf"/>
</dbReference>
<feature type="compositionally biased region" description="Polar residues" evidence="1">
    <location>
        <begin position="25"/>
        <end position="38"/>
    </location>
</feature>
<feature type="compositionally biased region" description="Basic residues" evidence="1">
    <location>
        <begin position="576"/>
        <end position="587"/>
    </location>
</feature>
<organism evidence="2 3">
    <name type="scientific">Thalassiosira pseudonana</name>
    <name type="common">Marine diatom</name>
    <name type="synonym">Cyclotella nana</name>
    <dbReference type="NCBI Taxonomy" id="35128"/>
    <lineage>
        <taxon>Eukaryota</taxon>
        <taxon>Sar</taxon>
        <taxon>Stramenopiles</taxon>
        <taxon>Ochrophyta</taxon>
        <taxon>Bacillariophyta</taxon>
        <taxon>Coscinodiscophyceae</taxon>
        <taxon>Thalassiosirophycidae</taxon>
        <taxon>Thalassiosirales</taxon>
        <taxon>Thalassiosiraceae</taxon>
        <taxon>Thalassiosira</taxon>
    </lineage>
</organism>
<evidence type="ECO:0000313" key="3">
    <source>
        <dbReference type="Proteomes" id="UP000001449"/>
    </source>
</evidence>
<feature type="compositionally biased region" description="Acidic residues" evidence="1">
    <location>
        <begin position="129"/>
        <end position="142"/>
    </location>
</feature>
<dbReference type="SUPFAM" id="SSF47954">
    <property type="entry name" value="Cyclin-like"/>
    <property type="match status" value="1"/>
</dbReference>
<dbReference type="AlphaFoldDB" id="B8BQF5"/>
<reference evidence="2 3" key="2">
    <citation type="journal article" date="2008" name="Nature">
        <title>The Phaeodactylum genome reveals the evolutionary history of diatom genomes.</title>
        <authorList>
            <person name="Bowler C."/>
            <person name="Allen A.E."/>
            <person name="Badger J.H."/>
            <person name="Grimwood J."/>
            <person name="Jabbari K."/>
            <person name="Kuo A."/>
            <person name="Maheswari U."/>
            <person name="Martens C."/>
            <person name="Maumus F."/>
            <person name="Otillar R.P."/>
            <person name="Rayko E."/>
            <person name="Salamov A."/>
            <person name="Vandepoele K."/>
            <person name="Beszteri B."/>
            <person name="Gruber A."/>
            <person name="Heijde M."/>
            <person name="Katinka M."/>
            <person name="Mock T."/>
            <person name="Valentin K."/>
            <person name="Verret F."/>
            <person name="Berges J.A."/>
            <person name="Brownlee C."/>
            <person name="Cadoret J.P."/>
            <person name="Chiovitti A."/>
            <person name="Choi C.J."/>
            <person name="Coesel S."/>
            <person name="De Martino A."/>
            <person name="Detter J.C."/>
            <person name="Durkin C."/>
            <person name="Falciatore A."/>
            <person name="Fournet J."/>
            <person name="Haruta M."/>
            <person name="Huysman M.J."/>
            <person name="Jenkins B.D."/>
            <person name="Jiroutova K."/>
            <person name="Jorgensen R.E."/>
            <person name="Joubert Y."/>
            <person name="Kaplan A."/>
            <person name="Kroger N."/>
            <person name="Kroth P.G."/>
            <person name="La Roche J."/>
            <person name="Lindquist E."/>
            <person name="Lommer M."/>
            <person name="Martin-Jezequel V."/>
            <person name="Lopez P.J."/>
            <person name="Lucas S."/>
            <person name="Mangogna M."/>
            <person name="McGinnis K."/>
            <person name="Medlin L.K."/>
            <person name="Montsant A."/>
            <person name="Oudot-Le Secq M.P."/>
            <person name="Napoli C."/>
            <person name="Obornik M."/>
            <person name="Parker M.S."/>
            <person name="Petit J.L."/>
            <person name="Porcel B.M."/>
            <person name="Poulsen N."/>
            <person name="Robison M."/>
            <person name="Rychlewski L."/>
            <person name="Rynearson T.A."/>
            <person name="Schmutz J."/>
            <person name="Shapiro H."/>
            <person name="Siaut M."/>
            <person name="Stanley M."/>
            <person name="Sussman M.R."/>
            <person name="Taylor A.R."/>
            <person name="Vardi A."/>
            <person name="von Dassow P."/>
            <person name="Vyverman W."/>
            <person name="Willis A."/>
            <person name="Wyrwicz L.S."/>
            <person name="Rokhsar D.S."/>
            <person name="Weissenbach J."/>
            <person name="Armbrust E.V."/>
            <person name="Green B.R."/>
            <person name="Van de Peer Y."/>
            <person name="Grigoriev I.V."/>
        </authorList>
    </citation>
    <scope>NUCLEOTIDE SEQUENCE [LARGE SCALE GENOMIC DNA]</scope>
    <source>
        <strain evidence="2 3">CCMP1335</strain>
    </source>
</reference>
<dbReference type="KEGG" id="tps:THAPSDRAFT_20747"/>
<dbReference type="PANTHER" id="PTHR14248">
    <property type="entry name" value="CYCLIN Y, ISOFORM A"/>
    <property type="match status" value="1"/>
</dbReference>
<dbReference type="HOGENOM" id="CLU_328059_0_0_1"/>
<evidence type="ECO:0000256" key="1">
    <source>
        <dbReference type="SAM" id="MobiDB-lite"/>
    </source>
</evidence>
<feature type="compositionally biased region" description="Low complexity" evidence="1">
    <location>
        <begin position="461"/>
        <end position="478"/>
    </location>
</feature>
<dbReference type="Pfam" id="PF08613">
    <property type="entry name" value="Cyclin"/>
    <property type="match status" value="1"/>
</dbReference>
<keyword evidence="3" id="KW-1185">Reference proteome</keyword>
<dbReference type="GO" id="GO:0005886">
    <property type="term" value="C:plasma membrane"/>
    <property type="evidence" value="ECO:0000318"/>
    <property type="project" value="GO_Central"/>
</dbReference>
<dbReference type="RefSeq" id="XP_002286134.1">
    <property type="nucleotide sequence ID" value="XM_002286098.1"/>
</dbReference>
<feature type="compositionally biased region" description="Polar residues" evidence="1">
    <location>
        <begin position="153"/>
        <end position="164"/>
    </location>
</feature>
<feature type="compositionally biased region" description="Polar residues" evidence="1">
    <location>
        <begin position="1"/>
        <end position="10"/>
    </location>
</feature>
<feature type="region of interest" description="Disordered" evidence="1">
    <location>
        <begin position="512"/>
        <end position="588"/>
    </location>
</feature>
<feature type="compositionally biased region" description="Low complexity" evidence="1">
    <location>
        <begin position="48"/>
        <end position="72"/>
    </location>
</feature>
<dbReference type="GeneID" id="7451529"/>
<dbReference type="eggNOG" id="KOG1675">
    <property type="taxonomic scope" value="Eukaryota"/>
</dbReference>
<name>B8BQF5_THAPS</name>
<dbReference type="InParanoid" id="B8BQF5"/>
<feature type="region of interest" description="Disordered" evidence="1">
    <location>
        <begin position="1"/>
        <end position="174"/>
    </location>
</feature>
<feature type="compositionally biased region" description="Acidic residues" evidence="1">
    <location>
        <begin position="100"/>
        <end position="110"/>
    </location>
</feature>
<dbReference type="Proteomes" id="UP000001449">
    <property type="component" value="Chromosome 1"/>
</dbReference>